<dbReference type="AlphaFoldDB" id="A0A0A9C2N6"/>
<reference evidence="2" key="1">
    <citation type="submission" date="2014-09" db="EMBL/GenBank/DDBJ databases">
        <authorList>
            <person name="Magalhaes I.L.F."/>
            <person name="Oliveira U."/>
            <person name="Santos F.R."/>
            <person name="Vidigal T.H.D.A."/>
            <person name="Brescovit A.D."/>
            <person name="Santos A.J."/>
        </authorList>
    </citation>
    <scope>NUCLEOTIDE SEQUENCE</scope>
    <source>
        <tissue evidence="2">Shoot tissue taken approximately 20 cm above the soil surface</tissue>
    </source>
</reference>
<organism evidence="2">
    <name type="scientific">Arundo donax</name>
    <name type="common">Giant reed</name>
    <name type="synonym">Donax arundinaceus</name>
    <dbReference type="NCBI Taxonomy" id="35708"/>
    <lineage>
        <taxon>Eukaryota</taxon>
        <taxon>Viridiplantae</taxon>
        <taxon>Streptophyta</taxon>
        <taxon>Embryophyta</taxon>
        <taxon>Tracheophyta</taxon>
        <taxon>Spermatophyta</taxon>
        <taxon>Magnoliopsida</taxon>
        <taxon>Liliopsida</taxon>
        <taxon>Poales</taxon>
        <taxon>Poaceae</taxon>
        <taxon>PACMAD clade</taxon>
        <taxon>Arundinoideae</taxon>
        <taxon>Arundineae</taxon>
        <taxon>Arundo</taxon>
    </lineage>
</organism>
<dbReference type="EMBL" id="GBRH01232078">
    <property type="protein sequence ID" value="JAD65817.1"/>
    <property type="molecule type" value="Transcribed_RNA"/>
</dbReference>
<evidence type="ECO:0000313" key="2">
    <source>
        <dbReference type="EMBL" id="JAD65817.1"/>
    </source>
</evidence>
<feature type="region of interest" description="Disordered" evidence="1">
    <location>
        <begin position="28"/>
        <end position="76"/>
    </location>
</feature>
<feature type="compositionally biased region" description="Low complexity" evidence="1">
    <location>
        <begin position="105"/>
        <end position="118"/>
    </location>
</feature>
<feature type="compositionally biased region" description="Pro residues" evidence="1">
    <location>
        <begin position="56"/>
        <end position="66"/>
    </location>
</feature>
<name>A0A0A9C2N6_ARUDO</name>
<sequence>MEGPRDGATSHDGHRGLAAALFRYMAVSDPSIPSPGLPRVRGLGRHQPSPTLGGPRQPPLESPPASPRRADGGAMVDELHRLRVRRYGARVYIGGAASKNRTARRSLPPSSSRASTAR</sequence>
<proteinExistence type="predicted"/>
<protein>
    <submittedName>
        <fullName evidence="2">Uncharacterized protein</fullName>
    </submittedName>
</protein>
<accession>A0A0A9C2N6</accession>
<feature type="region of interest" description="Disordered" evidence="1">
    <location>
        <begin position="94"/>
        <end position="118"/>
    </location>
</feature>
<evidence type="ECO:0000256" key="1">
    <source>
        <dbReference type="SAM" id="MobiDB-lite"/>
    </source>
</evidence>
<reference evidence="2" key="2">
    <citation type="journal article" date="2015" name="Data Brief">
        <title>Shoot transcriptome of the giant reed, Arundo donax.</title>
        <authorList>
            <person name="Barrero R.A."/>
            <person name="Guerrero F.D."/>
            <person name="Moolhuijzen P."/>
            <person name="Goolsby J.A."/>
            <person name="Tidwell J."/>
            <person name="Bellgard S.E."/>
            <person name="Bellgard M.I."/>
        </authorList>
    </citation>
    <scope>NUCLEOTIDE SEQUENCE</scope>
    <source>
        <tissue evidence="2">Shoot tissue taken approximately 20 cm above the soil surface</tissue>
    </source>
</reference>